<dbReference type="AlphaFoldDB" id="A0A5B0Q981"/>
<dbReference type="GO" id="GO:0016567">
    <property type="term" value="P:protein ubiquitination"/>
    <property type="evidence" value="ECO:0007669"/>
    <property type="project" value="UniProtKB-UniPathway"/>
</dbReference>
<dbReference type="PANTHER" id="PTHR45931">
    <property type="entry name" value="SI:CH211-59O9.10"/>
    <property type="match status" value="1"/>
</dbReference>
<dbReference type="SUPFAM" id="SSF57850">
    <property type="entry name" value="RING/U-box"/>
    <property type="match status" value="1"/>
</dbReference>
<feature type="domain" description="RING-type" evidence="5">
    <location>
        <begin position="125"/>
        <end position="169"/>
    </location>
</feature>
<dbReference type="InterPro" id="IPR013083">
    <property type="entry name" value="Znf_RING/FYVE/PHD"/>
</dbReference>
<dbReference type="UniPathway" id="UPA00143"/>
<dbReference type="Pfam" id="PF13639">
    <property type="entry name" value="zf-RING_2"/>
    <property type="match status" value="1"/>
</dbReference>
<evidence type="ECO:0000256" key="3">
    <source>
        <dbReference type="ARBA" id="ARBA00022833"/>
    </source>
</evidence>
<keyword evidence="2 4" id="KW-0863">Zinc-finger</keyword>
<dbReference type="GO" id="GO:0005634">
    <property type="term" value="C:nucleus"/>
    <property type="evidence" value="ECO:0007669"/>
    <property type="project" value="TreeGrafter"/>
</dbReference>
<dbReference type="InterPro" id="IPR001841">
    <property type="entry name" value="Znf_RING"/>
</dbReference>
<reference evidence="6 7" key="1">
    <citation type="submission" date="2019-05" db="EMBL/GenBank/DDBJ databases">
        <title>Emergence of the Ug99 lineage of the wheat stem rust pathogen through somatic hybridization.</title>
        <authorList>
            <person name="Li F."/>
            <person name="Upadhyaya N.M."/>
            <person name="Sperschneider J."/>
            <person name="Matny O."/>
            <person name="Nguyen-Phuc H."/>
            <person name="Mago R."/>
            <person name="Raley C."/>
            <person name="Miller M.E."/>
            <person name="Silverstein K.A.T."/>
            <person name="Henningsen E."/>
            <person name="Hirsch C.D."/>
            <person name="Visser B."/>
            <person name="Pretorius Z.A."/>
            <person name="Steffenson B.J."/>
            <person name="Schwessinger B."/>
            <person name="Dodds P.N."/>
            <person name="Figueroa M."/>
        </authorList>
    </citation>
    <scope>NUCLEOTIDE SEQUENCE [LARGE SCALE GENOMIC DNA]</scope>
    <source>
        <strain evidence="6 7">Ug99</strain>
    </source>
</reference>
<dbReference type="GO" id="GO:0061630">
    <property type="term" value="F:ubiquitin protein ligase activity"/>
    <property type="evidence" value="ECO:0007669"/>
    <property type="project" value="TreeGrafter"/>
</dbReference>
<dbReference type="Gene3D" id="3.30.40.10">
    <property type="entry name" value="Zinc/RING finger domain, C3HC4 (zinc finger)"/>
    <property type="match status" value="1"/>
</dbReference>
<proteinExistence type="predicted"/>
<organism evidence="6 7">
    <name type="scientific">Puccinia graminis f. sp. tritici</name>
    <dbReference type="NCBI Taxonomy" id="56615"/>
    <lineage>
        <taxon>Eukaryota</taxon>
        <taxon>Fungi</taxon>
        <taxon>Dikarya</taxon>
        <taxon>Basidiomycota</taxon>
        <taxon>Pucciniomycotina</taxon>
        <taxon>Pucciniomycetes</taxon>
        <taxon>Pucciniales</taxon>
        <taxon>Pucciniaceae</taxon>
        <taxon>Puccinia</taxon>
    </lineage>
</organism>
<dbReference type="EMBL" id="VDEP01000304">
    <property type="protein sequence ID" value="KAA1109563.1"/>
    <property type="molecule type" value="Genomic_DNA"/>
</dbReference>
<dbReference type="GO" id="GO:0006511">
    <property type="term" value="P:ubiquitin-dependent protein catabolic process"/>
    <property type="evidence" value="ECO:0007669"/>
    <property type="project" value="TreeGrafter"/>
</dbReference>
<comment type="caution">
    <text evidence="6">The sequence shown here is derived from an EMBL/GenBank/DDBJ whole genome shotgun (WGS) entry which is preliminary data.</text>
</comment>
<dbReference type="PROSITE" id="PS50089">
    <property type="entry name" value="ZF_RING_2"/>
    <property type="match status" value="1"/>
</dbReference>
<keyword evidence="1" id="KW-0479">Metal-binding</keyword>
<dbReference type="FunFam" id="3.30.40.10:FF:000612">
    <property type="entry name" value="Uncharacterized protein"/>
    <property type="match status" value="1"/>
</dbReference>
<dbReference type="SMART" id="SM00184">
    <property type="entry name" value="RING"/>
    <property type="match status" value="1"/>
</dbReference>
<evidence type="ECO:0000259" key="5">
    <source>
        <dbReference type="PROSITE" id="PS50089"/>
    </source>
</evidence>
<evidence type="ECO:0000256" key="2">
    <source>
        <dbReference type="ARBA" id="ARBA00022771"/>
    </source>
</evidence>
<gene>
    <name evidence="6" type="primary">PJA2_9</name>
    <name evidence="6" type="ORF">PGTUg99_021230</name>
</gene>
<evidence type="ECO:0000256" key="1">
    <source>
        <dbReference type="ARBA" id="ARBA00022723"/>
    </source>
</evidence>
<accession>A0A5B0Q981</accession>
<name>A0A5B0Q981_PUCGR</name>
<dbReference type="InterPro" id="IPR051834">
    <property type="entry name" value="RING_finger_E3_ligase"/>
</dbReference>
<keyword evidence="3" id="KW-0862">Zinc</keyword>
<evidence type="ECO:0000256" key="4">
    <source>
        <dbReference type="PROSITE-ProRule" id="PRU00175"/>
    </source>
</evidence>
<dbReference type="GO" id="GO:0008270">
    <property type="term" value="F:zinc ion binding"/>
    <property type="evidence" value="ECO:0007669"/>
    <property type="project" value="UniProtKB-KW"/>
</dbReference>
<dbReference type="Proteomes" id="UP000325313">
    <property type="component" value="Unassembled WGS sequence"/>
</dbReference>
<sequence length="181" mass="20927">MTDAALAPLGPEDRVLFKLFIASLQEAYGDLYRDPLRTRFNAEEQAHNSRFVDQVDDLLERLERKVAGPLFDVWLYWIRVIDELEESRVLSRRKRRILVEERLDTLSDTTPAALPSNPDGESSDCTVCIDELSNPEKSLIQLPCHPSHLFHRDCIQKWLEGHLGCPICRVEVELPPWEYPC</sequence>
<dbReference type="PANTHER" id="PTHR45931:SF3">
    <property type="entry name" value="RING ZINC FINGER-CONTAINING PROTEIN"/>
    <property type="match status" value="1"/>
</dbReference>
<protein>
    <submittedName>
        <fullName evidence="6">Zinc ion binding</fullName>
    </submittedName>
</protein>
<evidence type="ECO:0000313" key="6">
    <source>
        <dbReference type="EMBL" id="KAA1109563.1"/>
    </source>
</evidence>
<evidence type="ECO:0000313" key="7">
    <source>
        <dbReference type="Proteomes" id="UP000325313"/>
    </source>
</evidence>